<keyword evidence="1" id="KW-0547">Nucleotide-binding</keyword>
<comment type="caution">
    <text evidence="4">The sequence shown here is derived from an EMBL/GenBank/DDBJ whole genome shotgun (WGS) entry which is preliminary data.</text>
</comment>
<dbReference type="EMBL" id="JBBKYA010000001">
    <property type="protein sequence ID" value="MFD3274729.1"/>
    <property type="molecule type" value="Genomic_DNA"/>
</dbReference>
<dbReference type="PANTHER" id="PTHR39206">
    <property type="entry name" value="SLL8004 PROTEIN"/>
    <property type="match status" value="1"/>
</dbReference>
<protein>
    <submittedName>
        <fullName evidence="4">Zeta toxin family protein</fullName>
    </submittedName>
</protein>
<feature type="domain" description="Zeta toxin" evidence="3">
    <location>
        <begin position="1"/>
        <end position="137"/>
    </location>
</feature>
<gene>
    <name evidence="4" type="ORF">SKC38_00635</name>
</gene>
<evidence type="ECO:0000256" key="1">
    <source>
        <dbReference type="ARBA" id="ARBA00022741"/>
    </source>
</evidence>
<proteinExistence type="predicted"/>
<keyword evidence="2" id="KW-0067">ATP-binding</keyword>
<sequence length="183" mass="20513">MAGCNGAGKSTASVTVLPELITCKEFVNADDIAKLISPFNPDSVAILAGRIMLSEIQNLIDAGKTFCFETTLAAKSYQHIIKQAQKKHYEVTLLYFWLNSIELAQERVIYRVKSGGHHITADIIERRYSAGIKNLFQIYLPIVDNFMIFDSSNAVLSLIASKRLNHPININDNSTWLLLKRNL</sequence>
<dbReference type="Pfam" id="PF06414">
    <property type="entry name" value="Zeta_toxin"/>
    <property type="match status" value="1"/>
</dbReference>
<evidence type="ECO:0000313" key="5">
    <source>
        <dbReference type="Proteomes" id="UP001598114"/>
    </source>
</evidence>
<dbReference type="InterPro" id="IPR027417">
    <property type="entry name" value="P-loop_NTPase"/>
</dbReference>
<keyword evidence="5" id="KW-1185">Reference proteome</keyword>
<evidence type="ECO:0000259" key="3">
    <source>
        <dbReference type="Pfam" id="PF06414"/>
    </source>
</evidence>
<dbReference type="Gene3D" id="3.40.50.300">
    <property type="entry name" value="P-loop containing nucleotide triphosphate hydrolases"/>
    <property type="match status" value="1"/>
</dbReference>
<dbReference type="InterPro" id="IPR010488">
    <property type="entry name" value="Zeta_toxin_domain"/>
</dbReference>
<evidence type="ECO:0000313" key="4">
    <source>
        <dbReference type="EMBL" id="MFD3274729.1"/>
    </source>
</evidence>
<dbReference type="SUPFAM" id="SSF52540">
    <property type="entry name" value="P-loop containing nucleoside triphosphate hydrolases"/>
    <property type="match status" value="1"/>
</dbReference>
<dbReference type="PANTHER" id="PTHR39206:SF1">
    <property type="entry name" value="SLL8004 PROTEIN"/>
    <property type="match status" value="1"/>
</dbReference>
<name>A0ABW6CVB6_9BACT</name>
<accession>A0ABW6CVB6</accession>
<dbReference type="Proteomes" id="UP001598114">
    <property type="component" value="Unassembled WGS sequence"/>
</dbReference>
<organism evidence="4 5">
    <name type="scientific">Aquirufa echingensis</name>
    <dbReference type="NCBI Taxonomy" id="3096516"/>
    <lineage>
        <taxon>Bacteria</taxon>
        <taxon>Pseudomonadati</taxon>
        <taxon>Bacteroidota</taxon>
        <taxon>Cytophagia</taxon>
        <taxon>Cytophagales</taxon>
        <taxon>Flectobacillaceae</taxon>
        <taxon>Aquirufa</taxon>
    </lineage>
</organism>
<dbReference type="RefSeq" id="WP_377974205.1">
    <property type="nucleotide sequence ID" value="NZ_JBBKYA010000001.1"/>
</dbReference>
<reference evidence="4 5" key="1">
    <citation type="submission" date="2024-03" db="EMBL/GenBank/DDBJ databases">
        <title>Aquirufa genome sequencing.</title>
        <authorList>
            <person name="Pitt A."/>
            <person name="Hahn M.W."/>
        </authorList>
    </citation>
    <scope>NUCLEOTIDE SEQUENCE [LARGE SCALE GENOMIC DNA]</scope>
    <source>
        <strain evidence="4 5">PLAD-142S6K</strain>
    </source>
</reference>
<evidence type="ECO:0000256" key="2">
    <source>
        <dbReference type="ARBA" id="ARBA00022840"/>
    </source>
</evidence>